<sequence length="93" mass="10408">MLIMARIKGVRAFSSGAEWGSVSRLSHTLACSMLLELHKLPHNYPGGTPREERQARGGERVKGEKAEPVAEQTVIRRRRARVQMLAFRLPGSK</sequence>
<feature type="compositionally biased region" description="Basic and acidic residues" evidence="1">
    <location>
        <begin position="49"/>
        <end position="68"/>
    </location>
</feature>
<organism evidence="2 3">
    <name type="scientific">Zoarces viviparus</name>
    <name type="common">Viviparous eelpout</name>
    <name type="synonym">Blennius viviparus</name>
    <dbReference type="NCBI Taxonomy" id="48416"/>
    <lineage>
        <taxon>Eukaryota</taxon>
        <taxon>Metazoa</taxon>
        <taxon>Chordata</taxon>
        <taxon>Craniata</taxon>
        <taxon>Vertebrata</taxon>
        <taxon>Euteleostomi</taxon>
        <taxon>Actinopterygii</taxon>
        <taxon>Neopterygii</taxon>
        <taxon>Teleostei</taxon>
        <taxon>Neoteleostei</taxon>
        <taxon>Acanthomorphata</taxon>
        <taxon>Eupercaria</taxon>
        <taxon>Perciformes</taxon>
        <taxon>Cottioidei</taxon>
        <taxon>Zoarcales</taxon>
        <taxon>Zoarcidae</taxon>
        <taxon>Zoarcinae</taxon>
        <taxon>Zoarces</taxon>
    </lineage>
</organism>
<protein>
    <submittedName>
        <fullName evidence="2">Uncharacterized protein</fullName>
    </submittedName>
</protein>
<dbReference type="AlphaFoldDB" id="A0AAW1FG61"/>
<accession>A0AAW1FG61</accession>
<evidence type="ECO:0000313" key="3">
    <source>
        <dbReference type="Proteomes" id="UP001488805"/>
    </source>
</evidence>
<feature type="region of interest" description="Disordered" evidence="1">
    <location>
        <begin position="41"/>
        <end position="71"/>
    </location>
</feature>
<name>A0AAW1FG61_ZOAVI</name>
<dbReference type="Proteomes" id="UP001488805">
    <property type="component" value="Unassembled WGS sequence"/>
</dbReference>
<proteinExistence type="predicted"/>
<gene>
    <name evidence="2" type="ORF">VZT92_008531</name>
</gene>
<reference evidence="2 3" key="1">
    <citation type="journal article" date="2024" name="Genome Biol. Evol.">
        <title>Chromosome-level genome assembly of the viviparous eelpout Zoarces viviparus.</title>
        <authorList>
            <person name="Fuhrmann N."/>
            <person name="Brasseur M.V."/>
            <person name="Bakowski C.E."/>
            <person name="Podsiadlowski L."/>
            <person name="Prost S."/>
            <person name="Krehenwinkel H."/>
            <person name="Mayer C."/>
        </authorList>
    </citation>
    <scope>NUCLEOTIDE SEQUENCE [LARGE SCALE GENOMIC DNA]</scope>
    <source>
        <strain evidence="2">NO-MEL_2022_Ind0_liver</strain>
    </source>
</reference>
<evidence type="ECO:0000256" key="1">
    <source>
        <dbReference type="SAM" id="MobiDB-lite"/>
    </source>
</evidence>
<comment type="caution">
    <text evidence="2">The sequence shown here is derived from an EMBL/GenBank/DDBJ whole genome shotgun (WGS) entry which is preliminary data.</text>
</comment>
<evidence type="ECO:0000313" key="2">
    <source>
        <dbReference type="EMBL" id="KAK9533412.1"/>
    </source>
</evidence>
<keyword evidence="3" id="KW-1185">Reference proteome</keyword>
<dbReference type="EMBL" id="JBCEZU010000067">
    <property type="protein sequence ID" value="KAK9533412.1"/>
    <property type="molecule type" value="Genomic_DNA"/>
</dbReference>